<evidence type="ECO:0000313" key="3">
    <source>
        <dbReference type="EMBL" id="NEK17481.1"/>
    </source>
</evidence>
<organism evidence="3 4">
    <name type="scientific">Rhizobium leguminosarum</name>
    <dbReference type="NCBI Taxonomy" id="384"/>
    <lineage>
        <taxon>Bacteria</taxon>
        <taxon>Pseudomonadati</taxon>
        <taxon>Pseudomonadota</taxon>
        <taxon>Alphaproteobacteria</taxon>
        <taxon>Hyphomicrobiales</taxon>
        <taxon>Rhizobiaceae</taxon>
        <taxon>Rhizobium/Agrobacterium group</taxon>
        <taxon>Rhizobium</taxon>
    </lineage>
</organism>
<dbReference type="AlphaFoldDB" id="A0A7K3VMT5"/>
<dbReference type="InterPro" id="IPR001789">
    <property type="entry name" value="Sig_transdc_resp-reg_receiver"/>
</dbReference>
<dbReference type="InterPro" id="IPR011006">
    <property type="entry name" value="CheY-like_superfamily"/>
</dbReference>
<dbReference type="Proteomes" id="UP000471705">
    <property type="component" value="Unassembled WGS sequence"/>
</dbReference>
<accession>A0A7K3VMT5</accession>
<evidence type="ECO:0000313" key="4">
    <source>
        <dbReference type="Proteomes" id="UP000471705"/>
    </source>
</evidence>
<sequence length="154" mass="17688">MKLLIVEDDEEKASRVSNFMALTYKPESVVIARSLQTGLRAALGQDFDLLLLDMTMTNFDRTLKDDGGRPHHFAGREILRQLQREGIHLPIIVVTQFGRFGEESEAMTLTDLESELRSRYADYLGTVHYRSNADNWKLQLETLIGDRFPKEKQS</sequence>
<evidence type="ECO:0000259" key="2">
    <source>
        <dbReference type="PROSITE" id="PS50110"/>
    </source>
</evidence>
<feature type="modified residue" description="4-aspartylphosphate" evidence="1">
    <location>
        <position position="53"/>
    </location>
</feature>
<feature type="domain" description="Response regulatory" evidence="2">
    <location>
        <begin position="2"/>
        <end position="144"/>
    </location>
</feature>
<proteinExistence type="predicted"/>
<dbReference type="GO" id="GO:0000160">
    <property type="term" value="P:phosphorelay signal transduction system"/>
    <property type="evidence" value="ECO:0007669"/>
    <property type="project" value="InterPro"/>
</dbReference>
<dbReference type="SUPFAM" id="SSF52172">
    <property type="entry name" value="CheY-like"/>
    <property type="match status" value="1"/>
</dbReference>
<protein>
    <submittedName>
        <fullName evidence="3">Response regulator</fullName>
    </submittedName>
</protein>
<gene>
    <name evidence="3" type="ORF">GR257_21870</name>
</gene>
<name>A0A7K3VMT5_RHILE</name>
<dbReference type="CDD" id="cd00156">
    <property type="entry name" value="REC"/>
    <property type="match status" value="1"/>
</dbReference>
<keyword evidence="1" id="KW-0597">Phosphoprotein</keyword>
<evidence type="ECO:0000256" key="1">
    <source>
        <dbReference type="PROSITE-ProRule" id="PRU00169"/>
    </source>
</evidence>
<dbReference type="EMBL" id="WUFV01000013">
    <property type="protein sequence ID" value="NEK17481.1"/>
    <property type="molecule type" value="Genomic_DNA"/>
</dbReference>
<dbReference type="PROSITE" id="PS50110">
    <property type="entry name" value="RESPONSE_REGULATORY"/>
    <property type="match status" value="1"/>
</dbReference>
<comment type="caution">
    <text evidence="3">The sequence shown here is derived from an EMBL/GenBank/DDBJ whole genome shotgun (WGS) entry which is preliminary data.</text>
</comment>
<dbReference type="Gene3D" id="3.40.50.2300">
    <property type="match status" value="1"/>
</dbReference>
<reference evidence="3 4" key="1">
    <citation type="submission" date="2019-12" db="EMBL/GenBank/DDBJ databases">
        <title>Rhizobium genotypes associated with high levels of biological nitrogen fixation by grain legumes in a temperate-maritime cropping system.</title>
        <authorList>
            <person name="Maluk M."/>
            <person name="Francesc Ferrando Molina F."/>
            <person name="Lopez Del Egido L."/>
            <person name="Lafos M."/>
            <person name="Langarica-Fuentes A."/>
            <person name="Gebre Yohannes G."/>
            <person name="Young M.W."/>
            <person name="Martin P."/>
            <person name="Gantlett R."/>
            <person name="Kenicer G."/>
            <person name="Hawes C."/>
            <person name="Begg G.S."/>
            <person name="Quilliam R.S."/>
            <person name="Squire G.R."/>
            <person name="Poole P.S."/>
            <person name="Young P.W."/>
            <person name="Iannetta P.M."/>
            <person name="James E.K."/>
        </authorList>
    </citation>
    <scope>NUCLEOTIDE SEQUENCE [LARGE SCALE GENOMIC DNA]</scope>
    <source>
        <strain evidence="3 4">JHI54</strain>
    </source>
</reference>